<dbReference type="HOGENOM" id="CLU_3252270_0_0_6"/>
<protein>
    <submittedName>
        <fullName evidence="1">Uncharacterized protein</fullName>
    </submittedName>
</protein>
<keyword evidence="2" id="KW-1185">Reference proteome</keyword>
<name>A0A0C5VSU9_9GAMM</name>
<proteinExistence type="predicted"/>
<dbReference type="STRING" id="1445510.YC6258_01351"/>
<organism evidence="1 2">
    <name type="scientific">Gynuella sunshinyii YC6258</name>
    <dbReference type="NCBI Taxonomy" id="1445510"/>
    <lineage>
        <taxon>Bacteria</taxon>
        <taxon>Pseudomonadati</taxon>
        <taxon>Pseudomonadota</taxon>
        <taxon>Gammaproteobacteria</taxon>
        <taxon>Oceanospirillales</taxon>
        <taxon>Saccharospirillaceae</taxon>
        <taxon>Gynuella</taxon>
    </lineage>
</organism>
<dbReference type="Proteomes" id="UP000032266">
    <property type="component" value="Chromosome"/>
</dbReference>
<accession>A0A0C5VSU9</accession>
<evidence type="ECO:0000313" key="1">
    <source>
        <dbReference type="EMBL" id="AJQ93399.1"/>
    </source>
</evidence>
<dbReference type="AlphaFoldDB" id="A0A0C5VSU9"/>
<sequence>MSQAVTNARLIAQCKKARRRLLDAPLKNKTLQMFKGTIQTEQ</sequence>
<dbReference type="EMBL" id="CP007142">
    <property type="protein sequence ID" value="AJQ93399.1"/>
    <property type="molecule type" value="Genomic_DNA"/>
</dbReference>
<evidence type="ECO:0000313" key="2">
    <source>
        <dbReference type="Proteomes" id="UP000032266"/>
    </source>
</evidence>
<reference evidence="1 2" key="1">
    <citation type="submission" date="2014-01" db="EMBL/GenBank/DDBJ databases">
        <title>Full genme sequencing of cellulolytic bacterium Gynuella sunshinyii YC6258T gen. nov., sp. nov.</title>
        <authorList>
            <person name="Khan H."/>
            <person name="Chung E.J."/>
            <person name="Chung Y.R."/>
        </authorList>
    </citation>
    <scope>NUCLEOTIDE SEQUENCE [LARGE SCALE GENOMIC DNA]</scope>
    <source>
        <strain evidence="1 2">YC6258</strain>
    </source>
</reference>
<gene>
    <name evidence="1" type="ORF">YC6258_01351</name>
</gene>
<dbReference type="KEGG" id="gsn:YC6258_01351"/>